<organism evidence="1 2">
    <name type="scientific">Stylosanthes scabra</name>
    <dbReference type="NCBI Taxonomy" id="79078"/>
    <lineage>
        <taxon>Eukaryota</taxon>
        <taxon>Viridiplantae</taxon>
        <taxon>Streptophyta</taxon>
        <taxon>Embryophyta</taxon>
        <taxon>Tracheophyta</taxon>
        <taxon>Spermatophyta</taxon>
        <taxon>Magnoliopsida</taxon>
        <taxon>eudicotyledons</taxon>
        <taxon>Gunneridae</taxon>
        <taxon>Pentapetalae</taxon>
        <taxon>rosids</taxon>
        <taxon>fabids</taxon>
        <taxon>Fabales</taxon>
        <taxon>Fabaceae</taxon>
        <taxon>Papilionoideae</taxon>
        <taxon>50 kb inversion clade</taxon>
        <taxon>dalbergioids sensu lato</taxon>
        <taxon>Dalbergieae</taxon>
        <taxon>Pterocarpus clade</taxon>
        <taxon>Stylosanthes</taxon>
    </lineage>
</organism>
<comment type="caution">
    <text evidence="1">The sequence shown here is derived from an EMBL/GenBank/DDBJ whole genome shotgun (WGS) entry which is preliminary data.</text>
</comment>
<protein>
    <submittedName>
        <fullName evidence="1">Uncharacterized protein</fullName>
    </submittedName>
</protein>
<reference evidence="1 2" key="1">
    <citation type="journal article" date="2023" name="Plants (Basel)">
        <title>Bridging the Gap: Combining Genomics and Transcriptomics Approaches to Understand Stylosanthes scabra, an Orphan Legume from the Brazilian Caatinga.</title>
        <authorList>
            <person name="Ferreira-Neto J.R.C."/>
            <person name="da Silva M.D."/>
            <person name="Binneck E."/>
            <person name="de Melo N.F."/>
            <person name="da Silva R.H."/>
            <person name="de Melo A.L.T.M."/>
            <person name="Pandolfi V."/>
            <person name="Bustamante F.O."/>
            <person name="Brasileiro-Vidal A.C."/>
            <person name="Benko-Iseppon A.M."/>
        </authorList>
    </citation>
    <scope>NUCLEOTIDE SEQUENCE [LARGE SCALE GENOMIC DNA]</scope>
    <source>
        <tissue evidence="1">Leaves</tissue>
    </source>
</reference>
<keyword evidence="2" id="KW-1185">Reference proteome</keyword>
<evidence type="ECO:0000313" key="2">
    <source>
        <dbReference type="Proteomes" id="UP001341840"/>
    </source>
</evidence>
<sequence>MDCAWMLDGAIKDRIYALSLASRYGGLESTPHSKFHEPPKIESIRRITELIRFHPVSKFNVQNALIIDSSSSKSILKRRNMISKGGAGRANDSAYGNSGPSGVVSAVGSLFPRGTKANVAAHGSGRGAFGSSPGYQLRY</sequence>
<name>A0ABU6UXF6_9FABA</name>
<dbReference type="EMBL" id="JASCZI010122768">
    <property type="protein sequence ID" value="MED6164713.1"/>
    <property type="molecule type" value="Genomic_DNA"/>
</dbReference>
<accession>A0ABU6UXF6</accession>
<evidence type="ECO:0000313" key="1">
    <source>
        <dbReference type="EMBL" id="MED6164713.1"/>
    </source>
</evidence>
<proteinExistence type="predicted"/>
<gene>
    <name evidence="1" type="ORF">PIB30_092807</name>
</gene>
<dbReference type="Proteomes" id="UP001341840">
    <property type="component" value="Unassembled WGS sequence"/>
</dbReference>